<evidence type="ECO:0000256" key="5">
    <source>
        <dbReference type="ARBA" id="ARBA00023146"/>
    </source>
</evidence>
<evidence type="ECO:0000313" key="7">
    <source>
        <dbReference type="Proteomes" id="UP000887572"/>
    </source>
</evidence>
<dbReference type="Gene3D" id="3.30.930.10">
    <property type="entry name" value="Bira Bifunctional Protein, Domain 2"/>
    <property type="match status" value="1"/>
</dbReference>
<reference evidence="8" key="1">
    <citation type="submission" date="2022-11" db="UniProtKB">
        <authorList>
            <consortium name="WormBaseParasite"/>
        </authorList>
    </citation>
    <scope>IDENTIFICATION</scope>
</reference>
<dbReference type="Proteomes" id="UP000887572">
    <property type="component" value="Unplaced"/>
</dbReference>
<dbReference type="Gene3D" id="2.40.50.140">
    <property type="entry name" value="Nucleic acid-binding proteins"/>
    <property type="match status" value="1"/>
</dbReference>
<dbReference type="Pfam" id="PF00152">
    <property type="entry name" value="tRNA-synt_2"/>
    <property type="match status" value="1"/>
</dbReference>
<evidence type="ECO:0000256" key="1">
    <source>
        <dbReference type="ARBA" id="ARBA00022598"/>
    </source>
</evidence>
<evidence type="ECO:0000256" key="4">
    <source>
        <dbReference type="ARBA" id="ARBA00022917"/>
    </source>
</evidence>
<dbReference type="GO" id="GO:0005739">
    <property type="term" value="C:mitochondrion"/>
    <property type="evidence" value="ECO:0007669"/>
    <property type="project" value="TreeGrafter"/>
</dbReference>
<sequence length="459" mass="52144">MALNSVRSVICSSARTVGACTKFAELVNELKPRENVLIQGWVQRSQTYREKMFLKLNDGSSCHQIQAVVPRNVCKTLWVGSAIRAWNLWQMNVYLLANRLKHDIMRQMPHLRPKSKAFSAILRLRSHLTHLTHRFFDTASFSYVDMPMISQNDCEGAGEAFSIISGAKKDFFGSGVEQFLQVSAQLHLEAVASAIPRVYTLGPVFRADPGVGRSNMAEFRMLEVECAFMDSLEQLCAFVEDFLKFVVQKTLEDERSVNEFREYCTATISADGGEQKQSAISNSKTPHKKILIDFLAELLERPLPRVPFEEALKVVSRPGDDRLTPLNRREEFALVDAFNGPLFVMHFPAKQKPFYTRRSSGSYNDEQGQQNETTESFDLLVPQVGELAGGSVREWEVDKLVERLPPDSKLDWYVELRNRGYPRTAGFGLGMDRLMQALFGIPNIRDTIAFPRWCGHMRC</sequence>
<keyword evidence="3" id="KW-0067">ATP-binding</keyword>
<proteinExistence type="predicted"/>
<keyword evidence="2" id="KW-0547">Nucleotide-binding</keyword>
<evidence type="ECO:0000259" key="6">
    <source>
        <dbReference type="PROSITE" id="PS50862"/>
    </source>
</evidence>
<dbReference type="GO" id="GO:0004816">
    <property type="term" value="F:asparagine-tRNA ligase activity"/>
    <property type="evidence" value="ECO:0007669"/>
    <property type="project" value="TreeGrafter"/>
</dbReference>
<keyword evidence="5" id="KW-0030">Aminoacyl-tRNA synthetase</keyword>
<dbReference type="PANTHER" id="PTHR22594">
    <property type="entry name" value="ASPARTYL/LYSYL-TRNA SYNTHETASE"/>
    <property type="match status" value="1"/>
</dbReference>
<protein>
    <submittedName>
        <fullName evidence="8">Aminoacyl-transfer RNA synthetases class-II family profile domain-containing protein</fullName>
    </submittedName>
</protein>
<evidence type="ECO:0000256" key="2">
    <source>
        <dbReference type="ARBA" id="ARBA00022741"/>
    </source>
</evidence>
<dbReference type="GO" id="GO:0005524">
    <property type="term" value="F:ATP binding"/>
    <property type="evidence" value="ECO:0007669"/>
    <property type="project" value="UniProtKB-KW"/>
</dbReference>
<keyword evidence="7" id="KW-1185">Reference proteome</keyword>
<dbReference type="WBParaSite" id="Gr19_v10_g15719.t1">
    <property type="protein sequence ID" value="Gr19_v10_g15719.t1"/>
    <property type="gene ID" value="Gr19_v10_g15719"/>
</dbReference>
<evidence type="ECO:0000256" key="3">
    <source>
        <dbReference type="ARBA" id="ARBA00022840"/>
    </source>
</evidence>
<dbReference type="PROSITE" id="PS50862">
    <property type="entry name" value="AA_TRNA_LIGASE_II"/>
    <property type="match status" value="1"/>
</dbReference>
<dbReference type="InterPro" id="IPR006195">
    <property type="entry name" value="aa-tRNA-synth_II"/>
</dbReference>
<dbReference type="InterPro" id="IPR004364">
    <property type="entry name" value="Aa-tRNA-synt_II"/>
</dbReference>
<keyword evidence="4" id="KW-0648">Protein biosynthesis</keyword>
<evidence type="ECO:0000313" key="8">
    <source>
        <dbReference type="WBParaSite" id="Gr19_v10_g15719.t1"/>
    </source>
</evidence>
<name>A0A914HAH1_GLORO</name>
<keyword evidence="1" id="KW-0436">Ligase</keyword>
<dbReference type="PRINTS" id="PR01042">
    <property type="entry name" value="TRNASYNTHASP"/>
</dbReference>
<organism evidence="7 8">
    <name type="scientific">Globodera rostochiensis</name>
    <name type="common">Golden nematode worm</name>
    <name type="synonym">Heterodera rostochiensis</name>
    <dbReference type="NCBI Taxonomy" id="31243"/>
    <lineage>
        <taxon>Eukaryota</taxon>
        <taxon>Metazoa</taxon>
        <taxon>Ecdysozoa</taxon>
        <taxon>Nematoda</taxon>
        <taxon>Chromadorea</taxon>
        <taxon>Rhabditida</taxon>
        <taxon>Tylenchina</taxon>
        <taxon>Tylenchomorpha</taxon>
        <taxon>Tylenchoidea</taxon>
        <taxon>Heteroderidae</taxon>
        <taxon>Heteroderinae</taxon>
        <taxon>Globodera</taxon>
    </lineage>
</organism>
<dbReference type="SUPFAM" id="SSF55681">
    <property type="entry name" value="Class II aaRS and biotin synthetases"/>
    <property type="match status" value="1"/>
</dbReference>
<dbReference type="GO" id="GO:0006421">
    <property type="term" value="P:asparaginyl-tRNA aminoacylation"/>
    <property type="evidence" value="ECO:0007669"/>
    <property type="project" value="TreeGrafter"/>
</dbReference>
<feature type="domain" description="Aminoacyl-transfer RNA synthetases class-II family profile" evidence="6">
    <location>
        <begin position="122"/>
        <end position="451"/>
    </location>
</feature>
<dbReference type="InterPro" id="IPR002312">
    <property type="entry name" value="Asp/Asn-tRNA-synth_IIb"/>
</dbReference>
<dbReference type="InterPro" id="IPR012340">
    <property type="entry name" value="NA-bd_OB-fold"/>
</dbReference>
<dbReference type="PANTHER" id="PTHR22594:SF34">
    <property type="entry name" value="ASPARAGINE--TRNA LIGASE, MITOCHONDRIAL-RELATED"/>
    <property type="match status" value="1"/>
</dbReference>
<dbReference type="InterPro" id="IPR045864">
    <property type="entry name" value="aa-tRNA-synth_II/BPL/LPL"/>
</dbReference>
<accession>A0A914HAH1</accession>
<dbReference type="AlphaFoldDB" id="A0A914HAH1"/>